<dbReference type="SUPFAM" id="SSF52151">
    <property type="entry name" value="FabD/lysophospholipase-like"/>
    <property type="match status" value="1"/>
</dbReference>
<dbReference type="GO" id="GO:0006629">
    <property type="term" value="P:lipid metabolic process"/>
    <property type="evidence" value="ECO:0007669"/>
    <property type="project" value="UniProtKB-KW"/>
</dbReference>
<evidence type="ECO:0000313" key="7">
    <source>
        <dbReference type="Proteomes" id="UP000669317"/>
    </source>
</evidence>
<dbReference type="Gene3D" id="3.40.1090.10">
    <property type="entry name" value="Cytosolic phospholipase A2 catalytic domain"/>
    <property type="match status" value="1"/>
</dbReference>
<accession>A0A2U3Q8C6</accession>
<dbReference type="KEGG" id="bvz:BRAD3257_6809"/>
<protein>
    <submittedName>
        <fullName evidence="4">Patatin-like phospholipase family protein</fullName>
    </submittedName>
    <submittedName>
        <fullName evidence="5">Putative esterase of the alpha-beta hydrolase superfamily</fullName>
    </submittedName>
</protein>
<dbReference type="InterPro" id="IPR002641">
    <property type="entry name" value="PNPLA_dom"/>
</dbReference>
<feature type="domain" description="PNPLA" evidence="3">
    <location>
        <begin position="12"/>
        <end position="295"/>
    </location>
</feature>
<evidence type="ECO:0000256" key="1">
    <source>
        <dbReference type="ARBA" id="ARBA00023098"/>
    </source>
</evidence>
<sequence>MPTNGEPRRAITLGGGGPAAGLHIGVLEALANQPDLHFDVWSLSCIGAWVGIVYNQSDKPNAKGKVEETYEFFRDGVFRDDEGYRRFPINTVFGPDWRSNIDAFNKFVTDPKNYKDFQWQPYRIFDYVQESLSIVMDQLPTGERRSFKRLDEGDLNRWILNQVMAPNPFIRYLTSLMYLSKFNGLSRINYPESEFMKKIKFDRLSPSGRDDAEKKPLIFHNAWDLDRHELTFFANRPMPVLNKTDESIKKRYGGPITAQSLCACSALPFIEETVEIDGTTYCEGALVDTVNFEGLLDLQVRGQKLDEIWISRIVDSKQIRKPDNLHDALANLCQLFAASVGEDDVKLFKYHVRYDKRKCDASKDNTAEDQNYKKTRAEASKNNAAKTKNSKAKDSQVHSSSDVWNGTVVEIHVPGHINFKWNHSNLDNGRKLGRESAEQAIKQYRQNKDTPHPGEPLFINERPEQDADWRRIRDDYQKLKKALAES</sequence>
<feature type="region of interest" description="Disordered" evidence="2">
    <location>
        <begin position="362"/>
        <end position="401"/>
    </location>
</feature>
<name>A0A2U3Q8C6_9BRAD</name>
<dbReference type="InterPro" id="IPR016035">
    <property type="entry name" value="Acyl_Trfase/lysoPLipase"/>
</dbReference>
<dbReference type="RefSeq" id="WP_122405003.1">
    <property type="nucleotide sequence ID" value="NZ_JAGIKT010000053.1"/>
</dbReference>
<evidence type="ECO:0000313" key="4">
    <source>
        <dbReference type="EMBL" id="MBP0113915.1"/>
    </source>
</evidence>
<keyword evidence="7" id="KW-1185">Reference proteome</keyword>
<keyword evidence="1" id="KW-0443">Lipid metabolism</keyword>
<reference evidence="5 6" key="1">
    <citation type="submission" date="2018-03" db="EMBL/GenBank/DDBJ databases">
        <authorList>
            <person name="Gully D."/>
        </authorList>
    </citation>
    <scope>NUCLEOTIDE SEQUENCE [LARGE SCALE GENOMIC DNA]</scope>
    <source>
        <strain evidence="5">ORS3257</strain>
    </source>
</reference>
<dbReference type="Proteomes" id="UP000246085">
    <property type="component" value="Chromosome BRAD3257"/>
</dbReference>
<gene>
    <name evidence="5" type="ORF">BRAD3257_6809</name>
    <name evidence="4" type="ORF">JWS04_23085</name>
</gene>
<dbReference type="GO" id="GO:0016787">
    <property type="term" value="F:hydrolase activity"/>
    <property type="evidence" value="ECO:0007669"/>
    <property type="project" value="UniProtKB-KW"/>
</dbReference>
<dbReference type="EMBL" id="LS398110">
    <property type="protein sequence ID" value="SPP97685.1"/>
    <property type="molecule type" value="Genomic_DNA"/>
</dbReference>
<reference evidence="4 7" key="2">
    <citation type="submission" date="2021-03" db="EMBL/GenBank/DDBJ databases">
        <title>Genome Sequence of Bradyrhizobium vignae strain ISRA400.</title>
        <authorList>
            <person name="Tisa L.S."/>
            <person name="Svistoonoff S."/>
            <person name="Hocher V."/>
            <person name="Fall S."/>
            <person name="Zaiya A."/>
            <person name="Naing D."/>
            <person name="Niang N."/>
            <person name="Diouf A."/>
            <person name="Dasylva M.C."/>
            <person name="Toure O."/>
            <person name="Gueye M."/>
            <person name="Gully D."/>
            <person name="Tisseyre P."/>
            <person name="Simpson S."/>
            <person name="Morris K."/>
            <person name="Thomas W.K."/>
        </authorList>
    </citation>
    <scope>NUCLEOTIDE SEQUENCE [LARGE SCALE GENOMIC DNA]</scope>
    <source>
        <strain evidence="4 7">ISRA400</strain>
    </source>
</reference>
<organism evidence="5 6">
    <name type="scientific">Bradyrhizobium vignae</name>
    <dbReference type="NCBI Taxonomy" id="1549949"/>
    <lineage>
        <taxon>Bacteria</taxon>
        <taxon>Pseudomonadati</taxon>
        <taxon>Pseudomonadota</taxon>
        <taxon>Alphaproteobacteria</taxon>
        <taxon>Hyphomicrobiales</taxon>
        <taxon>Nitrobacteraceae</taxon>
        <taxon>Bradyrhizobium</taxon>
    </lineage>
</organism>
<dbReference type="AlphaFoldDB" id="A0A2U3Q8C6"/>
<feature type="region of interest" description="Disordered" evidence="2">
    <location>
        <begin position="441"/>
        <end position="470"/>
    </location>
</feature>
<proteinExistence type="predicted"/>
<keyword evidence="5" id="KW-0378">Hydrolase</keyword>
<feature type="compositionally biased region" description="Basic and acidic residues" evidence="2">
    <location>
        <begin position="362"/>
        <end position="379"/>
    </location>
</feature>
<evidence type="ECO:0000259" key="3">
    <source>
        <dbReference type="Pfam" id="PF01734"/>
    </source>
</evidence>
<feature type="compositionally biased region" description="Basic and acidic residues" evidence="2">
    <location>
        <begin position="461"/>
        <end position="470"/>
    </location>
</feature>
<evidence type="ECO:0000313" key="6">
    <source>
        <dbReference type="Proteomes" id="UP000246085"/>
    </source>
</evidence>
<dbReference type="Pfam" id="PF01734">
    <property type="entry name" value="Patatin"/>
    <property type="match status" value="1"/>
</dbReference>
<evidence type="ECO:0000313" key="5">
    <source>
        <dbReference type="EMBL" id="SPP97685.1"/>
    </source>
</evidence>
<accession>A0A4Q0QD49</accession>
<dbReference type="EMBL" id="JAGIKT010000053">
    <property type="protein sequence ID" value="MBP0113915.1"/>
    <property type="molecule type" value="Genomic_DNA"/>
</dbReference>
<dbReference type="Proteomes" id="UP000669317">
    <property type="component" value="Unassembled WGS sequence"/>
</dbReference>
<dbReference type="OrthoDB" id="7324613at2"/>
<evidence type="ECO:0000256" key="2">
    <source>
        <dbReference type="SAM" id="MobiDB-lite"/>
    </source>
</evidence>